<dbReference type="AlphaFoldDB" id="A0AAE4QZQ7"/>
<accession>A0AAE4QZQ7</accession>
<dbReference type="EMBL" id="JAWLKH010000001">
    <property type="protein sequence ID" value="MDV6310569.1"/>
    <property type="molecule type" value="Genomic_DNA"/>
</dbReference>
<gene>
    <name evidence="2" type="ORF">R3Q15_01405</name>
</gene>
<feature type="chain" id="PRO_5042107150" description="DUF732 domain-containing protein" evidence="1">
    <location>
        <begin position="20"/>
        <end position="173"/>
    </location>
</feature>
<evidence type="ECO:0008006" key="4">
    <source>
        <dbReference type="Google" id="ProtNLM"/>
    </source>
</evidence>
<proteinExistence type="predicted"/>
<keyword evidence="1" id="KW-0732">Signal</keyword>
<evidence type="ECO:0000313" key="3">
    <source>
        <dbReference type="Proteomes" id="UP001185922"/>
    </source>
</evidence>
<dbReference type="Proteomes" id="UP001185922">
    <property type="component" value="Unassembled WGS sequence"/>
</dbReference>
<protein>
    <recommendedName>
        <fullName evidence="4">DUF732 domain-containing protein</fullName>
    </recommendedName>
</protein>
<reference evidence="2" key="1">
    <citation type="submission" date="2023-10" db="EMBL/GenBank/DDBJ databases">
        <title>Development of a sustainable strategy for remediation of hydrocarbon-contaminated territories based on the waste exchange concept.</title>
        <authorList>
            <person name="Krivoruchko A."/>
        </authorList>
    </citation>
    <scope>NUCLEOTIDE SEQUENCE</scope>
    <source>
        <strain evidence="2">IEGM 1279</strain>
    </source>
</reference>
<feature type="signal peptide" evidence="1">
    <location>
        <begin position="1"/>
        <end position="19"/>
    </location>
</feature>
<evidence type="ECO:0000313" key="2">
    <source>
        <dbReference type="EMBL" id="MDV6310569.1"/>
    </source>
</evidence>
<sequence length="173" mass="18507">MRIAATAFGVIIGMMTLVACGGGTGSTTDRSHDVARTGTSPCVDAELHANLSVDEYKVARIDYRRAEPAYSSATPEQQAEAEFALHRPFVEATPPGAQARYARQVCTDLEWLGILRSPQLKTAATGFGYYDCASASHPNEAAGDGNAKELRDAYRRIHIAARTTLCPQAEGTS</sequence>
<dbReference type="RefSeq" id="WP_024498533.1">
    <property type="nucleotide sequence ID" value="NZ_CP096596.1"/>
</dbReference>
<evidence type="ECO:0000256" key="1">
    <source>
        <dbReference type="SAM" id="SignalP"/>
    </source>
</evidence>
<comment type="caution">
    <text evidence="2">The sequence shown here is derived from an EMBL/GenBank/DDBJ whole genome shotgun (WGS) entry which is preliminary data.</text>
</comment>
<name>A0AAE4QZQ7_9ACTN</name>
<dbReference type="PROSITE" id="PS51257">
    <property type="entry name" value="PROKAR_LIPOPROTEIN"/>
    <property type="match status" value="1"/>
</dbReference>
<organism evidence="2 3">
    <name type="scientific">Gordonia amicalis</name>
    <dbReference type="NCBI Taxonomy" id="89053"/>
    <lineage>
        <taxon>Bacteria</taxon>
        <taxon>Bacillati</taxon>
        <taxon>Actinomycetota</taxon>
        <taxon>Actinomycetes</taxon>
        <taxon>Mycobacteriales</taxon>
        <taxon>Gordoniaceae</taxon>
        <taxon>Gordonia</taxon>
    </lineage>
</organism>